<dbReference type="InterPro" id="IPR044862">
    <property type="entry name" value="Pro_4_hyd_alph_FE2OG_OXY"/>
</dbReference>
<dbReference type="GO" id="GO:0031543">
    <property type="term" value="F:peptidyl-proline dioxygenase activity"/>
    <property type="evidence" value="ECO:0007669"/>
    <property type="project" value="TreeGrafter"/>
</dbReference>
<dbReference type="PaxDb" id="2903-EOD39620"/>
<dbReference type="Gene3D" id="2.60.120.620">
    <property type="entry name" value="q2cbj1_9rhob like domain"/>
    <property type="match status" value="1"/>
</dbReference>
<dbReference type="Pfam" id="PF04577">
    <property type="entry name" value="Glyco_transf_61"/>
    <property type="match status" value="1"/>
</dbReference>
<reference evidence="6" key="2">
    <citation type="submission" date="2024-10" db="UniProtKB">
        <authorList>
            <consortium name="EnsemblProtists"/>
        </authorList>
    </citation>
    <scope>IDENTIFICATION</scope>
</reference>
<organism evidence="6 7">
    <name type="scientific">Emiliania huxleyi (strain CCMP1516)</name>
    <dbReference type="NCBI Taxonomy" id="280463"/>
    <lineage>
        <taxon>Eukaryota</taxon>
        <taxon>Haptista</taxon>
        <taxon>Haptophyta</taxon>
        <taxon>Prymnesiophyceae</taxon>
        <taxon>Isochrysidales</taxon>
        <taxon>Noelaerhabdaceae</taxon>
        <taxon>Emiliania</taxon>
    </lineage>
</organism>
<keyword evidence="7" id="KW-1185">Reference proteome</keyword>
<name>A0A0D3KV35_EMIH1</name>
<reference evidence="7" key="1">
    <citation type="journal article" date="2013" name="Nature">
        <title>Pan genome of the phytoplankton Emiliania underpins its global distribution.</title>
        <authorList>
            <person name="Read B.A."/>
            <person name="Kegel J."/>
            <person name="Klute M.J."/>
            <person name="Kuo A."/>
            <person name="Lefebvre S.C."/>
            <person name="Maumus F."/>
            <person name="Mayer C."/>
            <person name="Miller J."/>
            <person name="Monier A."/>
            <person name="Salamov A."/>
            <person name="Young J."/>
            <person name="Aguilar M."/>
            <person name="Claverie J.M."/>
            <person name="Frickenhaus S."/>
            <person name="Gonzalez K."/>
            <person name="Herman E.K."/>
            <person name="Lin Y.C."/>
            <person name="Napier J."/>
            <person name="Ogata H."/>
            <person name="Sarno A.F."/>
            <person name="Shmutz J."/>
            <person name="Schroeder D."/>
            <person name="de Vargas C."/>
            <person name="Verret F."/>
            <person name="von Dassow P."/>
            <person name="Valentin K."/>
            <person name="Van de Peer Y."/>
            <person name="Wheeler G."/>
            <person name="Dacks J.B."/>
            <person name="Delwiche C.F."/>
            <person name="Dyhrman S.T."/>
            <person name="Glockner G."/>
            <person name="John U."/>
            <person name="Richards T."/>
            <person name="Worden A.Z."/>
            <person name="Zhang X."/>
            <person name="Grigoriev I.V."/>
            <person name="Allen A.E."/>
            <person name="Bidle K."/>
            <person name="Borodovsky M."/>
            <person name="Bowler C."/>
            <person name="Brownlee C."/>
            <person name="Cock J.M."/>
            <person name="Elias M."/>
            <person name="Gladyshev V.N."/>
            <person name="Groth M."/>
            <person name="Guda C."/>
            <person name="Hadaegh A."/>
            <person name="Iglesias-Rodriguez M.D."/>
            <person name="Jenkins J."/>
            <person name="Jones B.M."/>
            <person name="Lawson T."/>
            <person name="Leese F."/>
            <person name="Lindquist E."/>
            <person name="Lobanov A."/>
            <person name="Lomsadze A."/>
            <person name="Malik S.B."/>
            <person name="Marsh M.E."/>
            <person name="Mackinder L."/>
            <person name="Mock T."/>
            <person name="Mueller-Roeber B."/>
            <person name="Pagarete A."/>
            <person name="Parker M."/>
            <person name="Probert I."/>
            <person name="Quesneville H."/>
            <person name="Raines C."/>
            <person name="Rensing S.A."/>
            <person name="Riano-Pachon D.M."/>
            <person name="Richier S."/>
            <person name="Rokitta S."/>
            <person name="Shiraiwa Y."/>
            <person name="Soanes D.M."/>
            <person name="van der Giezen M."/>
            <person name="Wahlund T.M."/>
            <person name="Williams B."/>
            <person name="Wilson W."/>
            <person name="Wolfe G."/>
            <person name="Wurch L.L."/>
        </authorList>
    </citation>
    <scope>NUCLEOTIDE SEQUENCE</scope>
</reference>
<evidence type="ECO:0000313" key="7">
    <source>
        <dbReference type="Proteomes" id="UP000013827"/>
    </source>
</evidence>
<evidence type="ECO:0000256" key="4">
    <source>
        <dbReference type="ARBA" id="ARBA00023002"/>
    </source>
</evidence>
<accession>A0A0D3KV35</accession>
<dbReference type="GO" id="GO:0031418">
    <property type="term" value="F:L-ascorbic acid binding"/>
    <property type="evidence" value="ECO:0007669"/>
    <property type="project" value="UniProtKB-KW"/>
</dbReference>
<dbReference type="AlphaFoldDB" id="A0A0D3KV35"/>
<dbReference type="HOGENOM" id="CLU_403059_0_0_1"/>
<dbReference type="InterPro" id="IPR049625">
    <property type="entry name" value="Glyco_transf_61_cat"/>
</dbReference>
<protein>
    <recommendedName>
        <fullName evidence="5">Prolyl 4-hydroxylase alpha subunit domain-containing protein</fullName>
    </recommendedName>
</protein>
<evidence type="ECO:0000313" key="6">
    <source>
        <dbReference type="EnsemblProtists" id="EOD39620"/>
    </source>
</evidence>
<dbReference type="PANTHER" id="PTHR12907:SF26">
    <property type="entry name" value="HIF PROLYL HYDROXYLASE, ISOFORM C"/>
    <property type="match status" value="1"/>
</dbReference>
<dbReference type="RefSeq" id="XP_005792049.1">
    <property type="nucleotide sequence ID" value="XM_005791992.1"/>
</dbReference>
<dbReference type="PANTHER" id="PTHR12907">
    <property type="entry name" value="EGL NINE HOMOLOG-RELATED"/>
    <property type="match status" value="1"/>
</dbReference>
<evidence type="ECO:0000256" key="1">
    <source>
        <dbReference type="ARBA" id="ARBA00001961"/>
    </source>
</evidence>
<dbReference type="Pfam" id="PF13640">
    <property type="entry name" value="2OG-FeII_Oxy_3"/>
    <property type="match status" value="1"/>
</dbReference>
<keyword evidence="4" id="KW-0560">Oxidoreductase</keyword>
<dbReference type="KEGG" id="ehx:EMIHUDRAFT_200170"/>
<dbReference type="GO" id="GO:0008198">
    <property type="term" value="F:ferrous iron binding"/>
    <property type="evidence" value="ECO:0007669"/>
    <property type="project" value="TreeGrafter"/>
</dbReference>
<dbReference type="InterPro" id="IPR051559">
    <property type="entry name" value="HIF_prolyl_hydroxylases"/>
</dbReference>
<keyword evidence="3" id="KW-0223">Dioxygenase</keyword>
<comment type="cofactor">
    <cofactor evidence="1">
        <name>L-ascorbate</name>
        <dbReference type="ChEBI" id="CHEBI:38290"/>
    </cofactor>
</comment>
<evidence type="ECO:0000256" key="3">
    <source>
        <dbReference type="ARBA" id="ARBA00022964"/>
    </source>
</evidence>
<dbReference type="EnsemblProtists" id="EOD39620">
    <property type="protein sequence ID" value="EOD39620"/>
    <property type="gene ID" value="EMIHUDRAFT_200170"/>
</dbReference>
<evidence type="ECO:0000259" key="5">
    <source>
        <dbReference type="SMART" id="SM00702"/>
    </source>
</evidence>
<evidence type="ECO:0000256" key="2">
    <source>
        <dbReference type="ARBA" id="ARBA00022896"/>
    </source>
</evidence>
<dbReference type="GO" id="GO:0071456">
    <property type="term" value="P:cellular response to hypoxia"/>
    <property type="evidence" value="ECO:0007669"/>
    <property type="project" value="TreeGrafter"/>
</dbReference>
<dbReference type="GeneID" id="17284891"/>
<dbReference type="InterPro" id="IPR006620">
    <property type="entry name" value="Pro_4_hyd_alph"/>
</dbReference>
<keyword evidence="2" id="KW-0847">Vitamin C</keyword>
<dbReference type="Proteomes" id="UP000013827">
    <property type="component" value="Unassembled WGS sequence"/>
</dbReference>
<dbReference type="GO" id="GO:0016757">
    <property type="term" value="F:glycosyltransferase activity"/>
    <property type="evidence" value="ECO:0007669"/>
    <property type="project" value="InterPro"/>
</dbReference>
<sequence length="683" mass="73393">MEPSQHIQRLRFLSVSPTSSAAGLSTHGLELIRSFDSPAPETFERPHLVGALSASTSHCATLQRTEACTFRAGVLRRHALIGAVNATATFEGVVVTSQGDVIGTLAAHALTHKDAVRLFPNTVPCDPGPLVRGCVELTTLLSVDSPRLPAPTLLPFAQAAWKKWPQVSGSNAVERLNLYDELQHFAPRLAAACPWSARQVEVDDLVIPQGTFALNHFHFLAEQLPNIILAAHATAGYGDRLLLYDQSSIQRLAIAALHLEDRSIAFDPCCVYRAARLKLLVSTGFPLPASAAHLSVRRLLLPSRQVPVLSFRRPDEPLRCFAAAPGGDCTSLDRFAILLDRSDRSAQASFASSRILADTETHATSIAASLHREGKLQLLLLRAALLPAAEQVWIFSKAHVLLGAHGAGLTNLVFMSRQSAVLELLPTRARFNNHIAPCVVGRSRGEMNVCGKSQCGFSHFWALAAEVGVAHYALPIADAAWGDRIAVGREALDAAVIGIVRSHGGSDWDSMVAAAHALSMLRAVQAWPSTALSGARMLDGNARWKNVDLRGDLIAWVPLEPSTGLVARVAALHATMGWDKLRLALRLVVEALNAAAGSGGEALRLPDRIMLSRYPAGARYSQHSDVSPAAPNRRVTAILYLNNGWESDHGGELVLHPPDGPQHRIAPRLGRLLLFNSTLGPGS</sequence>
<feature type="domain" description="Prolyl 4-hydroxylase alpha subunit" evidence="5">
    <location>
        <begin position="503"/>
        <end position="679"/>
    </location>
</feature>
<dbReference type="SMART" id="SM00702">
    <property type="entry name" value="P4Hc"/>
    <property type="match status" value="1"/>
</dbReference>
<proteinExistence type="predicted"/>